<comment type="caution">
    <text evidence="3">The sequence shown here is derived from an EMBL/GenBank/DDBJ whole genome shotgun (WGS) entry which is preliminary data.</text>
</comment>
<evidence type="ECO:0000313" key="4">
    <source>
        <dbReference type="Proteomes" id="UP000287124"/>
    </source>
</evidence>
<dbReference type="CDD" id="cd02440">
    <property type="entry name" value="AdoMet_MTases"/>
    <property type="match status" value="1"/>
</dbReference>
<sequence length="879" mass="97151">MNAQANQSNLESTRLAALPKPQKTNLETERKSLSHHDYTVGWVCALPLELGAATAMLDEEHQMLAMGPGDQNTYTLGRIGHHNVVLVCLPSYGAGKAATVASHMLRSFPNIQAGLMVGIGGGIPTNEVDIRLGDIVVGDSVLQYDLGKTVKGGKFERTGGMGRSPPDNLKMAVQNLRGRHNVQPTRVPDILSDLLERHPSTRERYARPMTALDRLFDAAYDHVEEPNNENTTSCGRCDMSQVVQRPERPDQHCQIHYGKIASGNQVIKHGKTRDRLARELGAVCFEMEAAGLVDANFPCLVVRGISDYADSHKNNLWQGYAAAVAAACAKELLTILPVGQNPCRVTSQGHLPDDVSQKLSLGKKMRPERLETDSAVSEFPAQSQLSSVVETLEHLGNIIQVSTKNMKAVIRTFRHDTARMAFKIRRAERLFLRVHRPIQSGVRPKRGAQLQHAAASRNSYIVTSLAHSLQKLHCGDEVQAEKDRSVSKSAFEFKLEVPFLSYMGSPFLSSGLVPRRDAVEGSSVVGSAVGVSGDPVGRYLALQNGTGMEGIAWGKCSWREELDEPFDGCLATEIWTPSDFDFVEERGHTYSSFGLKEYMLPCGDSWAVAEKLLHCILYDLVLEKQALLGSVANFDGRVLDVGTGTGLWAIDMADDNPRADVIGIDLSPIQPIWVPPNCSFIIDDLEFSYRLAFACSDYFPTVIHCGNMTVAIYDWTSFVLWVKRELQPGGLVEFQELLWCPCIKESGTIKLYRGPLAELFQTLAKAFSAVGISLDAPRHLRAGLEVSGFEDVSQQDFLIPLGNWPQDPRQKQIGADFYEFLVQAIEPLSNRVLRRGLNYCPGRAKLWARQFKETLKESCGEMILFQFIVVHGRKCTATQ</sequence>
<feature type="compositionally biased region" description="Polar residues" evidence="1">
    <location>
        <begin position="1"/>
        <end position="12"/>
    </location>
</feature>
<dbReference type="CDD" id="cd09008">
    <property type="entry name" value="MTAN"/>
    <property type="match status" value="1"/>
</dbReference>
<gene>
    <name evidence="3" type="ORF">BHE90_007034</name>
</gene>
<dbReference type="AlphaFoldDB" id="A0A430LRV7"/>
<evidence type="ECO:0000256" key="1">
    <source>
        <dbReference type="SAM" id="MobiDB-lite"/>
    </source>
</evidence>
<dbReference type="GO" id="GO:0003824">
    <property type="term" value="F:catalytic activity"/>
    <property type="evidence" value="ECO:0007669"/>
    <property type="project" value="InterPro"/>
</dbReference>
<dbReference type="EMBL" id="MIKF01000095">
    <property type="protein sequence ID" value="RTE78440.1"/>
    <property type="molecule type" value="Genomic_DNA"/>
</dbReference>
<protein>
    <recommendedName>
        <fullName evidence="2">Nucleoside phosphorylase domain-containing protein</fullName>
    </recommendedName>
</protein>
<dbReference type="Gene3D" id="3.40.50.1580">
    <property type="entry name" value="Nucleoside phosphorylase domain"/>
    <property type="match status" value="1"/>
</dbReference>
<accession>A0A430LRV7</accession>
<dbReference type="InterPro" id="IPR000845">
    <property type="entry name" value="Nucleoside_phosphorylase_d"/>
</dbReference>
<proteinExistence type="predicted"/>
<dbReference type="GO" id="GO:0009116">
    <property type="term" value="P:nucleoside metabolic process"/>
    <property type="evidence" value="ECO:0007669"/>
    <property type="project" value="InterPro"/>
</dbReference>
<feature type="region of interest" description="Disordered" evidence="1">
    <location>
        <begin position="1"/>
        <end position="31"/>
    </location>
</feature>
<dbReference type="InterPro" id="IPR029063">
    <property type="entry name" value="SAM-dependent_MTases_sf"/>
</dbReference>
<organism evidence="3 4">
    <name type="scientific">Fusarium euwallaceae</name>
    <dbReference type="NCBI Taxonomy" id="1147111"/>
    <lineage>
        <taxon>Eukaryota</taxon>
        <taxon>Fungi</taxon>
        <taxon>Dikarya</taxon>
        <taxon>Ascomycota</taxon>
        <taxon>Pezizomycotina</taxon>
        <taxon>Sordariomycetes</taxon>
        <taxon>Hypocreomycetidae</taxon>
        <taxon>Hypocreales</taxon>
        <taxon>Nectriaceae</taxon>
        <taxon>Fusarium</taxon>
        <taxon>Fusarium solani species complex</taxon>
    </lineage>
</organism>
<dbReference type="PANTHER" id="PTHR46082:SF11">
    <property type="entry name" value="AAA+ ATPASE DOMAIN-CONTAINING PROTEIN-RELATED"/>
    <property type="match status" value="1"/>
</dbReference>
<evidence type="ECO:0000259" key="2">
    <source>
        <dbReference type="Pfam" id="PF01048"/>
    </source>
</evidence>
<feature type="domain" description="Nucleoside phosphorylase" evidence="2">
    <location>
        <begin position="40"/>
        <end position="318"/>
    </location>
</feature>
<reference evidence="3 4" key="1">
    <citation type="submission" date="2017-06" db="EMBL/GenBank/DDBJ databases">
        <title>Comparative genomic analysis of Ambrosia Fusariam Clade fungi.</title>
        <authorList>
            <person name="Stajich J.E."/>
            <person name="Carrillo J."/>
            <person name="Kijimoto T."/>
            <person name="Eskalen A."/>
            <person name="O'Donnell K."/>
            <person name="Kasson M."/>
        </authorList>
    </citation>
    <scope>NUCLEOTIDE SEQUENCE [LARGE SCALE GENOMIC DNA]</scope>
    <source>
        <strain evidence="3 4">UCR1854</strain>
    </source>
</reference>
<dbReference type="InterPro" id="IPR053137">
    <property type="entry name" value="NLR-like"/>
</dbReference>
<dbReference type="SUPFAM" id="SSF53335">
    <property type="entry name" value="S-adenosyl-L-methionine-dependent methyltransferases"/>
    <property type="match status" value="1"/>
</dbReference>
<name>A0A430LRV7_9HYPO</name>
<evidence type="ECO:0000313" key="3">
    <source>
        <dbReference type="EMBL" id="RTE78440.1"/>
    </source>
</evidence>
<dbReference type="InterPro" id="IPR035994">
    <property type="entry name" value="Nucleoside_phosphorylase_sf"/>
</dbReference>
<dbReference type="Proteomes" id="UP000287124">
    <property type="component" value="Unassembled WGS sequence"/>
</dbReference>
<dbReference type="SUPFAM" id="SSF53167">
    <property type="entry name" value="Purine and uridine phosphorylases"/>
    <property type="match status" value="1"/>
</dbReference>
<dbReference type="PANTHER" id="PTHR46082">
    <property type="entry name" value="ATP/GTP-BINDING PROTEIN-RELATED"/>
    <property type="match status" value="1"/>
</dbReference>
<dbReference type="Pfam" id="PF13489">
    <property type="entry name" value="Methyltransf_23"/>
    <property type="match status" value="1"/>
</dbReference>
<dbReference type="Gene3D" id="3.40.50.150">
    <property type="entry name" value="Vaccinia Virus protein VP39"/>
    <property type="match status" value="1"/>
</dbReference>
<dbReference type="Pfam" id="PF01048">
    <property type="entry name" value="PNP_UDP_1"/>
    <property type="match status" value="1"/>
</dbReference>
<keyword evidence="4" id="KW-1185">Reference proteome</keyword>